<dbReference type="InterPro" id="IPR050613">
    <property type="entry name" value="Sec_Metabolite_Reg"/>
</dbReference>
<evidence type="ECO:0000256" key="4">
    <source>
        <dbReference type="SAM" id="Coils"/>
    </source>
</evidence>
<reference evidence="7 8" key="1">
    <citation type="submission" date="2014-02" db="EMBL/GenBank/DDBJ databases">
        <title>Transposable element dynamics among asymbiotic and ectomycorrhizal Amanita fungi.</title>
        <authorList>
            <consortium name="DOE Joint Genome Institute"/>
            <person name="Hess J."/>
            <person name="Skrede I."/>
            <person name="Wolfe B."/>
            <person name="LaButti K."/>
            <person name="Ohm R.A."/>
            <person name="Grigoriev I.V."/>
            <person name="Pringle A."/>
        </authorList>
    </citation>
    <scope>NUCLEOTIDE SEQUENCE [LARGE SCALE GENOMIC DNA]</scope>
    <source>
        <strain evidence="7 8">SKay4041</strain>
    </source>
</reference>
<dbReference type="GO" id="GO:0008270">
    <property type="term" value="F:zinc ion binding"/>
    <property type="evidence" value="ECO:0007669"/>
    <property type="project" value="InterPro"/>
</dbReference>
<accession>A0A2A9NDV6</accession>
<dbReference type="InterPro" id="IPR001138">
    <property type="entry name" value="Zn2Cys6_DnaBD"/>
</dbReference>
<dbReference type="EMBL" id="KZ302267">
    <property type="protein sequence ID" value="PFH45910.1"/>
    <property type="molecule type" value="Genomic_DNA"/>
</dbReference>
<feature type="region of interest" description="Disordered" evidence="5">
    <location>
        <begin position="1"/>
        <end position="23"/>
    </location>
</feature>
<evidence type="ECO:0000256" key="1">
    <source>
        <dbReference type="ARBA" id="ARBA00004123"/>
    </source>
</evidence>
<evidence type="ECO:0000259" key="6">
    <source>
        <dbReference type="PROSITE" id="PS50048"/>
    </source>
</evidence>
<dbReference type="AlphaFoldDB" id="A0A2A9NDV6"/>
<proteinExistence type="predicted"/>
<dbReference type="PANTHER" id="PTHR31001:SF56">
    <property type="entry name" value="ZN(2)-C6 FUNGAL-TYPE DOMAIN-CONTAINING PROTEIN"/>
    <property type="match status" value="1"/>
</dbReference>
<gene>
    <name evidence="7" type="ORF">AMATHDRAFT_70915</name>
</gene>
<keyword evidence="2" id="KW-0479">Metal-binding</keyword>
<dbReference type="GO" id="GO:0005634">
    <property type="term" value="C:nucleus"/>
    <property type="evidence" value="ECO:0007669"/>
    <property type="project" value="UniProtKB-SubCell"/>
</dbReference>
<dbReference type="Proteomes" id="UP000242287">
    <property type="component" value="Unassembled WGS sequence"/>
</dbReference>
<keyword evidence="4" id="KW-0175">Coiled coil</keyword>
<keyword evidence="3" id="KW-0539">Nucleus</keyword>
<feature type="coiled-coil region" evidence="4">
    <location>
        <begin position="78"/>
        <end position="105"/>
    </location>
</feature>
<dbReference type="InterPro" id="IPR007219">
    <property type="entry name" value="XnlR_reg_dom"/>
</dbReference>
<dbReference type="PROSITE" id="PS00463">
    <property type="entry name" value="ZN2_CY6_FUNGAL_1"/>
    <property type="match status" value="1"/>
</dbReference>
<dbReference type="InterPro" id="IPR036864">
    <property type="entry name" value="Zn2-C6_fun-type_DNA-bd_sf"/>
</dbReference>
<dbReference type="Pfam" id="PF00172">
    <property type="entry name" value="Zn_clus"/>
    <property type="match status" value="1"/>
</dbReference>
<feature type="domain" description="Zn(2)-C6 fungal-type" evidence="6">
    <location>
        <begin position="31"/>
        <end position="60"/>
    </location>
</feature>
<name>A0A2A9NDV6_9AGAR</name>
<dbReference type="PROSITE" id="PS50048">
    <property type="entry name" value="ZN2_CY6_FUNGAL_2"/>
    <property type="match status" value="1"/>
</dbReference>
<dbReference type="GO" id="GO:0000981">
    <property type="term" value="F:DNA-binding transcription factor activity, RNA polymerase II-specific"/>
    <property type="evidence" value="ECO:0007669"/>
    <property type="project" value="InterPro"/>
</dbReference>
<dbReference type="GO" id="GO:0003677">
    <property type="term" value="F:DNA binding"/>
    <property type="evidence" value="ECO:0007669"/>
    <property type="project" value="InterPro"/>
</dbReference>
<organism evidence="7 8">
    <name type="scientific">Amanita thiersii Skay4041</name>
    <dbReference type="NCBI Taxonomy" id="703135"/>
    <lineage>
        <taxon>Eukaryota</taxon>
        <taxon>Fungi</taxon>
        <taxon>Dikarya</taxon>
        <taxon>Basidiomycota</taxon>
        <taxon>Agaricomycotina</taxon>
        <taxon>Agaricomycetes</taxon>
        <taxon>Agaricomycetidae</taxon>
        <taxon>Agaricales</taxon>
        <taxon>Pluteineae</taxon>
        <taxon>Amanitaceae</taxon>
        <taxon>Amanita</taxon>
    </lineage>
</organism>
<evidence type="ECO:0000256" key="3">
    <source>
        <dbReference type="ARBA" id="ARBA00023242"/>
    </source>
</evidence>
<evidence type="ECO:0000256" key="5">
    <source>
        <dbReference type="SAM" id="MobiDB-lite"/>
    </source>
</evidence>
<evidence type="ECO:0000313" key="7">
    <source>
        <dbReference type="EMBL" id="PFH45910.1"/>
    </source>
</evidence>
<dbReference type="STRING" id="703135.A0A2A9NDV6"/>
<feature type="region of interest" description="Disordered" evidence="5">
    <location>
        <begin position="673"/>
        <end position="696"/>
    </location>
</feature>
<dbReference type="GO" id="GO:0006351">
    <property type="term" value="P:DNA-templated transcription"/>
    <property type="evidence" value="ECO:0007669"/>
    <property type="project" value="InterPro"/>
</dbReference>
<feature type="region of interest" description="Disordered" evidence="5">
    <location>
        <begin position="176"/>
        <end position="196"/>
    </location>
</feature>
<protein>
    <recommendedName>
        <fullName evidence="6">Zn(2)-C6 fungal-type domain-containing protein</fullName>
    </recommendedName>
</protein>
<dbReference type="SUPFAM" id="SSF57701">
    <property type="entry name" value="Zn2/Cys6 DNA-binding domain"/>
    <property type="match status" value="1"/>
</dbReference>
<evidence type="ECO:0000256" key="2">
    <source>
        <dbReference type="ARBA" id="ARBA00022723"/>
    </source>
</evidence>
<sequence>MPSTPSSFHSYRDDSSPVSTSRTRRRGMALSCAECRRLKLKCSRDFPCNNCVKKGCGAICPSGSLTTGKGNRFVLANTEALHEKINELANRVRQLEDALRESHSLNSSESHPLLCEELLQIKRPLERERIDQHPTVEEKLDAADAIDALGSLSISHGGRSNFFGTTANSWYLLKNEQGSEGEDESPNPESNMSSDDPLLQHAFPFASISSESADSVRSTIRNYLPRLVIAKKLCEIYFRHAAWMYTPISEGDFYDTIFNPIYEESDTALRDTNISHMYAVLYMVLALGALLNLELPPHNLESMHLFKLGRAALTIDSVLEEQSQTIAGLQALVLMCHFMFLAEMGGPRWVVMGMVVKLAHSIGLHRDTGKWNLNEEETQRRRELFYELVTYDSWQSLTFGRPPSFSPAHIDCKLPFETTENDKGESEMSFRAWKHQFSAQCLSRVHDEAFGARTPSYKLIQELDKKVRNWYIPPSLQVPGFGGVRPASDLEQPSVEFTMQRYIAFAIKEITLFYMHRGFFAQALEDNPTDPMGSKYAESVLAAYRSACSFVGLIEDLFNQHHGLTERMWFLFTHVFSCAIVLGAIAVKPRMAIAPSALSHLDCAYNLFLRVSDNTRKAKILPILHKLRERAHCALMDIKQLPPETNARTSLHSTGIKSEVDEFSALGGMTRLVSRRSPSSPSSHAGSASPISQPASPPVMQQLVTYQQLPQQLQSDIQHSWQSFPPNAMQGFSTYPQQTFYATSPPQQDIQLGYNGAHQHVVQYDSMHEYYSYSPGGGDYNGSVQVVQPADNGAPAQDPAASWHNFIAPYKYTS</sequence>
<dbReference type="SMART" id="SM00906">
    <property type="entry name" value="Fungal_trans"/>
    <property type="match status" value="1"/>
</dbReference>
<comment type="subcellular location">
    <subcellularLocation>
        <location evidence="1">Nucleus</location>
    </subcellularLocation>
</comment>
<feature type="compositionally biased region" description="Low complexity" evidence="5">
    <location>
        <begin position="675"/>
        <end position="694"/>
    </location>
</feature>
<evidence type="ECO:0000313" key="8">
    <source>
        <dbReference type="Proteomes" id="UP000242287"/>
    </source>
</evidence>
<dbReference type="CDD" id="cd12148">
    <property type="entry name" value="fungal_TF_MHR"/>
    <property type="match status" value="1"/>
</dbReference>
<dbReference type="Gene3D" id="4.10.240.10">
    <property type="entry name" value="Zn(2)-C6 fungal-type DNA-binding domain"/>
    <property type="match status" value="1"/>
</dbReference>
<dbReference type="Pfam" id="PF04082">
    <property type="entry name" value="Fungal_trans"/>
    <property type="match status" value="1"/>
</dbReference>
<dbReference type="SMART" id="SM00066">
    <property type="entry name" value="GAL4"/>
    <property type="match status" value="1"/>
</dbReference>
<dbReference type="PANTHER" id="PTHR31001">
    <property type="entry name" value="UNCHARACTERIZED TRANSCRIPTIONAL REGULATORY PROTEIN"/>
    <property type="match status" value="1"/>
</dbReference>
<dbReference type="CDD" id="cd00067">
    <property type="entry name" value="GAL4"/>
    <property type="match status" value="1"/>
</dbReference>
<dbReference type="OrthoDB" id="424974at2759"/>
<keyword evidence="8" id="KW-1185">Reference proteome</keyword>